<evidence type="ECO:0000256" key="3">
    <source>
        <dbReference type="ARBA" id="ARBA00022516"/>
    </source>
</evidence>
<dbReference type="RefSeq" id="WP_349280182.1">
    <property type="nucleotide sequence ID" value="NZ_CBCSCU010000032.1"/>
</dbReference>
<feature type="binding site" evidence="11">
    <location>
        <position position="179"/>
    </location>
    <ligand>
        <name>NAD(+)</name>
        <dbReference type="ChEBI" id="CHEBI:57540"/>
    </ligand>
</feature>
<dbReference type="InterPro" id="IPR002347">
    <property type="entry name" value="SDR_fam"/>
</dbReference>
<feature type="binding site" evidence="11">
    <location>
        <begin position="81"/>
        <end position="82"/>
    </location>
    <ligand>
        <name>NAD(+)</name>
        <dbReference type="ChEBI" id="CHEBI:57540"/>
    </ligand>
</feature>
<evidence type="ECO:0000256" key="11">
    <source>
        <dbReference type="PIRSR" id="PIRSR000094-3"/>
    </source>
</evidence>
<dbReference type="Gene3D" id="3.40.50.720">
    <property type="entry name" value="NAD(P)-binding Rossmann-like Domain"/>
    <property type="match status" value="1"/>
</dbReference>
<sequence length="271" mass="28442">MNTAITPQNTPETTPHALPILAGKKGLIVGIANDQSIAYGCAQAMQELGATLAITYFNAKAEPHVRPLAAQLGADITVPLDVEQPGQLEAVFAQIEQRWGKLDFVLHAIAFAPAADLHGRIVDSSAQGFARAMDVSCHSFIRMAKLAEPLMTEGGTLVTMSYYGAQKVIDHYGIMGPVKAALEATVRYLAAELGPAGIRVHAVSPGPIKTRAASGIGDFEQLLDDAASRAPQHQLVTIADVGAVTAMLCSDAARALTGNVTYVDAGYHVMG</sequence>
<dbReference type="SUPFAM" id="SSF51735">
    <property type="entry name" value="NAD(P)-binding Rossmann-fold domains"/>
    <property type="match status" value="1"/>
</dbReference>
<comment type="pathway">
    <text evidence="1">Lipid metabolism; fatty acid biosynthesis.</text>
</comment>
<dbReference type="EC" id="1.3.1.9" evidence="8"/>
<protein>
    <recommendedName>
        <fullName evidence="8">Enoyl-[acyl-carrier-protein] reductase [NADH]</fullName>
        <ecNumber evidence="8">1.3.1.9</ecNumber>
    </recommendedName>
</protein>
<feature type="binding site" evidence="11">
    <location>
        <position position="109"/>
    </location>
    <ligand>
        <name>NAD(+)</name>
        <dbReference type="ChEBI" id="CHEBI:57540"/>
    </ligand>
</feature>
<evidence type="ECO:0000256" key="5">
    <source>
        <dbReference type="ARBA" id="ARBA00023002"/>
    </source>
</evidence>
<evidence type="ECO:0000256" key="10">
    <source>
        <dbReference type="PIRSR" id="PIRSR000094-2"/>
    </source>
</evidence>
<keyword evidence="3 8" id="KW-0444">Lipid biosynthesis</keyword>
<evidence type="ECO:0000256" key="4">
    <source>
        <dbReference type="ARBA" id="ARBA00022832"/>
    </source>
</evidence>
<dbReference type="InterPro" id="IPR036291">
    <property type="entry name" value="NAD(P)-bd_dom_sf"/>
</dbReference>
<reference evidence="12" key="1">
    <citation type="submission" date="2024-05" db="EMBL/GenBank/DDBJ databases">
        <authorList>
            <person name="Bunk B."/>
            <person name="Swiderski J."/>
            <person name="Sproer C."/>
            <person name="Thiel V."/>
        </authorList>
    </citation>
    <scope>NUCLEOTIDE SEQUENCE</scope>
    <source>
        <strain evidence="12">DSM 17735</strain>
    </source>
</reference>
<dbReference type="AlphaFoldDB" id="A0AAU7LT83"/>
<name>A0AAU7LT83_9BURK</name>
<dbReference type="NCBIfam" id="NF005717">
    <property type="entry name" value="PRK07533.1"/>
    <property type="match status" value="1"/>
</dbReference>
<evidence type="ECO:0000256" key="2">
    <source>
        <dbReference type="ARBA" id="ARBA00009233"/>
    </source>
</evidence>
<evidence type="ECO:0000256" key="9">
    <source>
        <dbReference type="PIRSR" id="PIRSR000094-1"/>
    </source>
</evidence>
<evidence type="ECO:0000256" key="8">
    <source>
        <dbReference type="PIRNR" id="PIRNR000094"/>
    </source>
</evidence>
<evidence type="ECO:0000256" key="1">
    <source>
        <dbReference type="ARBA" id="ARBA00005194"/>
    </source>
</evidence>
<dbReference type="InterPro" id="IPR014358">
    <property type="entry name" value="Enoyl-ACP_Rdtase_NADH"/>
</dbReference>
<feature type="binding site" evidence="10">
    <location>
        <position position="112"/>
    </location>
    <ligand>
        <name>substrate</name>
    </ligand>
</feature>
<organism evidence="12">
    <name type="scientific">Polaromonas hydrogenivorans</name>
    <dbReference type="NCBI Taxonomy" id="335476"/>
    <lineage>
        <taxon>Bacteria</taxon>
        <taxon>Pseudomonadati</taxon>
        <taxon>Pseudomonadota</taxon>
        <taxon>Betaproteobacteria</taxon>
        <taxon>Burkholderiales</taxon>
        <taxon>Comamonadaceae</taxon>
        <taxon>Polaromonas</taxon>
    </lineage>
</organism>
<proteinExistence type="inferred from homology"/>
<comment type="similarity">
    <text evidence="2 8">Belongs to the short-chain dehydrogenases/reductases (SDR) family. FabI subfamily.</text>
</comment>
<evidence type="ECO:0000256" key="6">
    <source>
        <dbReference type="ARBA" id="ARBA00023098"/>
    </source>
</evidence>
<keyword evidence="5 8" id="KW-0560">Oxidoreductase</keyword>
<feature type="active site" description="Proton acceptor" evidence="9">
    <location>
        <position position="172"/>
    </location>
</feature>
<keyword evidence="7 8" id="KW-0275">Fatty acid biosynthesis</keyword>
<dbReference type="CDD" id="cd05372">
    <property type="entry name" value="ENR_SDR"/>
    <property type="match status" value="1"/>
</dbReference>
<dbReference type="Gene3D" id="1.10.8.400">
    <property type="entry name" value="Enoyl acyl carrier protein reductase"/>
    <property type="match status" value="1"/>
</dbReference>
<keyword evidence="6" id="KW-0443">Lipid metabolism</keyword>
<feature type="active site" description="Proton acceptor" evidence="9">
    <location>
        <position position="162"/>
    </location>
</feature>
<accession>A0AAU7LT83</accession>
<dbReference type="Pfam" id="PF13561">
    <property type="entry name" value="adh_short_C2"/>
    <property type="match status" value="1"/>
</dbReference>
<dbReference type="GO" id="GO:0004318">
    <property type="term" value="F:enoyl-[acyl-carrier-protein] reductase (NADH) activity"/>
    <property type="evidence" value="ECO:0007669"/>
    <property type="project" value="UniProtKB-EC"/>
</dbReference>
<feature type="binding site" evidence="11">
    <location>
        <begin position="36"/>
        <end position="37"/>
    </location>
    <ligand>
        <name>NAD(+)</name>
        <dbReference type="ChEBI" id="CHEBI:57540"/>
    </ligand>
</feature>
<keyword evidence="4" id="KW-0276">Fatty acid metabolism</keyword>
<dbReference type="PRINTS" id="PR00081">
    <property type="entry name" value="GDHRDH"/>
</dbReference>
<feature type="binding site" evidence="11">
    <location>
        <position position="30"/>
    </location>
    <ligand>
        <name>NAD(+)</name>
        <dbReference type="ChEBI" id="CHEBI:57540"/>
    </ligand>
</feature>
<dbReference type="PIRSF" id="PIRSF000094">
    <property type="entry name" value="Enoyl-ACP_rdct"/>
    <property type="match status" value="1"/>
</dbReference>
<comment type="catalytic activity">
    <reaction evidence="8">
        <text>a 2,3-saturated acyl-[ACP] + NAD(+) = a (2E)-enoyl-[ACP] + NADH + H(+)</text>
        <dbReference type="Rhea" id="RHEA:10240"/>
        <dbReference type="Rhea" id="RHEA-COMP:9925"/>
        <dbReference type="Rhea" id="RHEA-COMP:9926"/>
        <dbReference type="ChEBI" id="CHEBI:15378"/>
        <dbReference type="ChEBI" id="CHEBI:57540"/>
        <dbReference type="ChEBI" id="CHEBI:57945"/>
        <dbReference type="ChEBI" id="CHEBI:78784"/>
        <dbReference type="ChEBI" id="CHEBI:78785"/>
        <dbReference type="EC" id="1.3.1.9"/>
    </reaction>
</comment>
<keyword evidence="8 11" id="KW-0520">NAD</keyword>
<feature type="binding site" evidence="11">
    <location>
        <begin position="208"/>
        <end position="212"/>
    </location>
    <ligand>
        <name>NAD(+)</name>
        <dbReference type="ChEBI" id="CHEBI:57540"/>
    </ligand>
</feature>
<evidence type="ECO:0000256" key="7">
    <source>
        <dbReference type="ARBA" id="ARBA00023160"/>
    </source>
</evidence>
<gene>
    <name evidence="12" type="primary">fabI</name>
    <name evidence="12" type="ORF">ABLV49_03315</name>
</gene>
<dbReference type="PANTHER" id="PTHR43159">
    <property type="entry name" value="ENOYL-[ACYL-CARRIER-PROTEIN] REDUCTASE"/>
    <property type="match status" value="1"/>
</dbReference>
<dbReference type="PANTHER" id="PTHR43159:SF2">
    <property type="entry name" value="ENOYL-[ACYL-CARRIER-PROTEIN] REDUCTASE [NADH], CHLOROPLASTIC"/>
    <property type="match status" value="1"/>
</dbReference>
<dbReference type="EMBL" id="CP157675">
    <property type="protein sequence ID" value="XBP70854.1"/>
    <property type="molecule type" value="Genomic_DNA"/>
</dbReference>
<evidence type="ECO:0000313" key="12">
    <source>
        <dbReference type="EMBL" id="XBP70854.1"/>
    </source>
</evidence>
<dbReference type="GO" id="GO:0006633">
    <property type="term" value="P:fatty acid biosynthetic process"/>
    <property type="evidence" value="ECO:0007669"/>
    <property type="project" value="UniProtKB-KW"/>
</dbReference>